<dbReference type="GO" id="GO:0051539">
    <property type="term" value="F:4 iron, 4 sulfur cluster binding"/>
    <property type="evidence" value="ECO:0007669"/>
    <property type="project" value="UniProtKB-KW"/>
</dbReference>
<dbReference type="InterPro" id="IPR030390">
    <property type="entry name" value="MeTrfase_TrmA_AS"/>
</dbReference>
<evidence type="ECO:0000256" key="4">
    <source>
        <dbReference type="ARBA" id="ARBA00022679"/>
    </source>
</evidence>
<dbReference type="Proteomes" id="UP000433406">
    <property type="component" value="Unassembled WGS sequence"/>
</dbReference>
<evidence type="ECO:0000256" key="10">
    <source>
        <dbReference type="PROSITE-ProRule" id="PRU10015"/>
    </source>
</evidence>
<evidence type="ECO:0000256" key="5">
    <source>
        <dbReference type="ARBA" id="ARBA00022691"/>
    </source>
</evidence>
<evidence type="ECO:0000313" key="11">
    <source>
        <dbReference type="EMBL" id="MTB94018.1"/>
    </source>
</evidence>
<protein>
    <submittedName>
        <fullName evidence="11">23S rRNA (Uracil(747)-C(5))-methyltransferase RlmC</fullName>
    </submittedName>
</protein>
<feature type="binding site" evidence="9">
    <location>
        <position position="314"/>
    </location>
    <ligand>
        <name>S-adenosyl-L-methionine</name>
        <dbReference type="ChEBI" id="CHEBI:59789"/>
    </ligand>
</feature>
<feature type="binding site" evidence="9">
    <location>
        <position position="246"/>
    </location>
    <ligand>
        <name>S-adenosyl-L-methionine</name>
        <dbReference type="ChEBI" id="CHEBI:59789"/>
    </ligand>
</feature>
<dbReference type="GO" id="GO:0070475">
    <property type="term" value="P:rRNA base methylation"/>
    <property type="evidence" value="ECO:0007669"/>
    <property type="project" value="TreeGrafter"/>
</dbReference>
<evidence type="ECO:0000256" key="7">
    <source>
        <dbReference type="ARBA" id="ARBA00023004"/>
    </source>
</evidence>
<evidence type="ECO:0000256" key="2">
    <source>
        <dbReference type="ARBA" id="ARBA00022552"/>
    </source>
</evidence>
<name>A0A6I3J9F6_9ACTN</name>
<keyword evidence="8" id="KW-0411">Iron-sulfur</keyword>
<dbReference type="PROSITE" id="PS51687">
    <property type="entry name" value="SAM_MT_RNA_M5U"/>
    <property type="match status" value="1"/>
</dbReference>
<evidence type="ECO:0000256" key="3">
    <source>
        <dbReference type="ARBA" id="ARBA00022603"/>
    </source>
</evidence>
<dbReference type="AlphaFoldDB" id="A0A6I3J9F6"/>
<dbReference type="EMBL" id="WLCI01000003">
    <property type="protein sequence ID" value="MTB94018.1"/>
    <property type="molecule type" value="Genomic_DNA"/>
</dbReference>
<accession>A0A6I3J9F6</accession>
<dbReference type="InterPro" id="IPR029063">
    <property type="entry name" value="SAM-dependent_MTases_sf"/>
</dbReference>
<dbReference type="NCBIfam" id="TIGR02085">
    <property type="entry name" value="meth_trns_rumB"/>
    <property type="match status" value="1"/>
</dbReference>
<dbReference type="RefSeq" id="WP_154613804.1">
    <property type="nucleotide sequence ID" value="NZ_CP053660.1"/>
</dbReference>
<dbReference type="Gene3D" id="3.40.50.150">
    <property type="entry name" value="Vaccinia Virus protein VP39"/>
    <property type="match status" value="1"/>
</dbReference>
<keyword evidence="3 9" id="KW-0489">Methyltransferase</keyword>
<dbReference type="GO" id="GO:0046872">
    <property type="term" value="F:metal ion binding"/>
    <property type="evidence" value="ECO:0007669"/>
    <property type="project" value="UniProtKB-KW"/>
</dbReference>
<feature type="binding site" evidence="9">
    <location>
        <position position="267"/>
    </location>
    <ligand>
        <name>S-adenosyl-L-methionine</name>
        <dbReference type="ChEBI" id="CHEBI:59789"/>
    </ligand>
</feature>
<keyword evidence="2" id="KW-0698">rRNA processing</keyword>
<reference evidence="11 12" key="1">
    <citation type="submission" date="2019-10" db="EMBL/GenBank/DDBJ databases">
        <title>Nocardioides novel species isolated from the excrement of Marmot.</title>
        <authorList>
            <person name="Zhang G."/>
        </authorList>
    </citation>
    <scope>NUCLEOTIDE SEQUENCE [LARGE SCALE GENOMIC DNA]</scope>
    <source>
        <strain evidence="12">zg-579</strain>
    </source>
</reference>
<sequence length="382" mass="40969">MELTRSVAVRCDYFDTGRCRSCTLLDQPYPTQLAEKQREVAALLPTPAAGWSEPVASAPAGFRNKAKMVVGGTAAAPTLGILDRDLAGVDLRECRLHTPGLHDALPVLADFIARADLAPYDVAQRRGELKHLLVTESPAGELMVRFVCRSQEPVARLRKHLPWLLERLPVAVATVNLQPDHKAVLEGERELVLTPSSTLAMPLGAVTLHLRPRSFFQTNTAMAVALYAEASAWVAELAPASVWDLYCGVGGFALHLAAPGRAVTGVEISAEAVRSAEHSAAAAGLSDARFVAGDATAYALDAAGDTRPDLVVVNPPRRGIGDQLAGWLEGSGVPHVLYSSCNARTLAADLAAMPSYAPVRGRLLDMFPNTRHYEVLVLLRRR</sequence>
<gene>
    <name evidence="11" type="primary">rlmC</name>
    <name evidence="11" type="ORF">GGQ22_02885</name>
</gene>
<keyword evidence="7" id="KW-0408">Iron</keyword>
<evidence type="ECO:0000313" key="12">
    <source>
        <dbReference type="Proteomes" id="UP000433406"/>
    </source>
</evidence>
<comment type="caution">
    <text evidence="11">The sequence shown here is derived from an EMBL/GenBank/DDBJ whole genome shotgun (WGS) entry which is preliminary data.</text>
</comment>
<dbReference type="PANTHER" id="PTHR11061:SF30">
    <property type="entry name" value="TRNA (URACIL(54)-C(5))-METHYLTRANSFERASE"/>
    <property type="match status" value="1"/>
</dbReference>
<proteinExistence type="inferred from homology"/>
<keyword evidence="6" id="KW-0479">Metal-binding</keyword>
<dbReference type="InterPro" id="IPR011825">
    <property type="entry name" value="23SrRNA_MeTrfase_RlmC"/>
</dbReference>
<evidence type="ECO:0000256" key="1">
    <source>
        <dbReference type="ARBA" id="ARBA00022485"/>
    </source>
</evidence>
<dbReference type="InterPro" id="IPR010280">
    <property type="entry name" value="U5_MeTrfase_fam"/>
</dbReference>
<evidence type="ECO:0000256" key="9">
    <source>
        <dbReference type="PROSITE-ProRule" id="PRU01024"/>
    </source>
</evidence>
<feature type="binding site" evidence="9">
    <location>
        <position position="217"/>
    </location>
    <ligand>
        <name>S-adenosyl-L-methionine</name>
        <dbReference type="ChEBI" id="CHEBI:59789"/>
    </ligand>
</feature>
<keyword evidence="12" id="KW-1185">Reference proteome</keyword>
<dbReference type="CDD" id="cd02440">
    <property type="entry name" value="AdoMet_MTases"/>
    <property type="match status" value="1"/>
</dbReference>
<dbReference type="NCBIfam" id="NF002909">
    <property type="entry name" value="PRK03522.2-1"/>
    <property type="match status" value="1"/>
</dbReference>
<dbReference type="Gene3D" id="2.40.50.1070">
    <property type="match status" value="1"/>
</dbReference>
<feature type="active site" evidence="10">
    <location>
        <position position="341"/>
    </location>
</feature>
<organism evidence="11 12">
    <name type="scientific">Nocardioides marmotae</name>
    <dbReference type="NCBI Taxonomy" id="2663857"/>
    <lineage>
        <taxon>Bacteria</taxon>
        <taxon>Bacillati</taxon>
        <taxon>Actinomycetota</taxon>
        <taxon>Actinomycetes</taxon>
        <taxon>Propionibacteriales</taxon>
        <taxon>Nocardioidaceae</taxon>
        <taxon>Nocardioides</taxon>
    </lineage>
</organism>
<dbReference type="PROSITE" id="PS01230">
    <property type="entry name" value="TRMA_1"/>
    <property type="match status" value="1"/>
</dbReference>
<dbReference type="SUPFAM" id="SSF53335">
    <property type="entry name" value="S-adenosyl-L-methionine-dependent methyltransferases"/>
    <property type="match status" value="1"/>
</dbReference>
<evidence type="ECO:0000256" key="8">
    <source>
        <dbReference type="ARBA" id="ARBA00023014"/>
    </source>
</evidence>
<keyword evidence="1" id="KW-0004">4Fe-4S</keyword>
<dbReference type="PANTHER" id="PTHR11061">
    <property type="entry name" value="RNA M5U METHYLTRANSFERASE"/>
    <property type="match status" value="1"/>
</dbReference>
<evidence type="ECO:0000256" key="6">
    <source>
        <dbReference type="ARBA" id="ARBA00022723"/>
    </source>
</evidence>
<keyword evidence="4 9" id="KW-0808">Transferase</keyword>
<comment type="similarity">
    <text evidence="9">Belongs to the class I-like SAM-binding methyltransferase superfamily. RNA M5U methyltransferase family.</text>
</comment>
<dbReference type="GO" id="GO:0070041">
    <property type="term" value="F:rRNA (uridine-C5-)-methyltransferase activity"/>
    <property type="evidence" value="ECO:0007669"/>
    <property type="project" value="TreeGrafter"/>
</dbReference>
<dbReference type="Pfam" id="PF05958">
    <property type="entry name" value="tRNA_U5-meth_tr"/>
    <property type="match status" value="1"/>
</dbReference>
<feature type="active site" description="Nucleophile" evidence="9">
    <location>
        <position position="341"/>
    </location>
</feature>
<keyword evidence="5 9" id="KW-0949">S-adenosyl-L-methionine</keyword>